<dbReference type="EMBL" id="LR796344">
    <property type="protein sequence ID" value="CAB4138507.1"/>
    <property type="molecule type" value="Genomic_DNA"/>
</dbReference>
<accession>A0A6J5LZL6</accession>
<evidence type="ECO:0000313" key="1">
    <source>
        <dbReference type="EMBL" id="CAB4138507.1"/>
    </source>
</evidence>
<gene>
    <name evidence="1" type="ORF">UFOVP330_87</name>
</gene>
<organism evidence="1">
    <name type="scientific">uncultured Caudovirales phage</name>
    <dbReference type="NCBI Taxonomy" id="2100421"/>
    <lineage>
        <taxon>Viruses</taxon>
        <taxon>Duplodnaviria</taxon>
        <taxon>Heunggongvirae</taxon>
        <taxon>Uroviricota</taxon>
        <taxon>Caudoviricetes</taxon>
        <taxon>Peduoviridae</taxon>
        <taxon>Maltschvirus</taxon>
        <taxon>Maltschvirus maltsch</taxon>
    </lineage>
</organism>
<reference evidence="1" key="1">
    <citation type="submission" date="2020-04" db="EMBL/GenBank/DDBJ databases">
        <authorList>
            <person name="Chiriac C."/>
            <person name="Salcher M."/>
            <person name="Ghai R."/>
            <person name="Kavagutti S V."/>
        </authorList>
    </citation>
    <scope>NUCLEOTIDE SEQUENCE</scope>
</reference>
<protein>
    <submittedName>
        <fullName evidence="1">Uncharacterized protein</fullName>
    </submittedName>
</protein>
<name>A0A6J5LZL6_9CAUD</name>
<proteinExistence type="predicted"/>
<sequence length="242" mass="26109">MENGIIYRGPSLLDGSPIVVIATYSDRNRKTGAMVQTYIIREDMDPVTANRTGADAAICGDCPLRGIANLAKPKGQADNRPCYVTLIHGPSLVYRSMLRGVYPDATHADDITAIGYGRMVRIGTYGDPAAVPADVWEALTMRAKGWTAYSHQFKAMPDVLTYAMASVESLDAARYVWAQNGRTFRIVRDVAEIDTAREVLCPASAEAGKRTTCADCRLCAGQMTKSPKSVAIVAHGNGKAYA</sequence>